<evidence type="ECO:0000259" key="5">
    <source>
        <dbReference type="Pfam" id="PF13649"/>
    </source>
</evidence>
<keyword evidence="4" id="KW-0812">Transmembrane</keyword>
<evidence type="ECO:0000256" key="3">
    <source>
        <dbReference type="ARBA" id="ARBA00022691"/>
    </source>
</evidence>
<name>A0A2H0RPU3_9BACT</name>
<comment type="caution">
    <text evidence="6">The sequence shown here is derived from an EMBL/GenBank/DDBJ whole genome shotgun (WGS) entry which is preliminary data.</text>
</comment>
<keyword evidence="3" id="KW-0949">S-adenosyl-L-methionine</keyword>
<feature type="domain" description="Methyltransferase" evidence="5">
    <location>
        <begin position="58"/>
        <end position="128"/>
    </location>
</feature>
<evidence type="ECO:0000256" key="1">
    <source>
        <dbReference type="ARBA" id="ARBA00022603"/>
    </source>
</evidence>
<evidence type="ECO:0000256" key="4">
    <source>
        <dbReference type="SAM" id="Phobius"/>
    </source>
</evidence>
<dbReference type="Gene3D" id="3.40.50.150">
    <property type="entry name" value="Vaccinia Virus protein VP39"/>
    <property type="match status" value="1"/>
</dbReference>
<accession>A0A2H0RPU3</accession>
<dbReference type="EMBL" id="PCYM01000001">
    <property type="protein sequence ID" value="PIR48004.1"/>
    <property type="molecule type" value="Genomic_DNA"/>
</dbReference>
<organism evidence="6 7">
    <name type="scientific">Candidatus Uhrbacteria bacterium CG10_big_fil_rev_8_21_14_0_10_50_16</name>
    <dbReference type="NCBI Taxonomy" id="1975039"/>
    <lineage>
        <taxon>Bacteria</taxon>
        <taxon>Candidatus Uhriibacteriota</taxon>
    </lineage>
</organism>
<reference evidence="6 7" key="1">
    <citation type="submission" date="2017-09" db="EMBL/GenBank/DDBJ databases">
        <title>Depth-based differentiation of microbial function through sediment-hosted aquifers and enrichment of novel symbionts in the deep terrestrial subsurface.</title>
        <authorList>
            <person name="Probst A.J."/>
            <person name="Ladd B."/>
            <person name="Jarett J.K."/>
            <person name="Geller-Mcgrath D.E."/>
            <person name="Sieber C.M."/>
            <person name="Emerson J.B."/>
            <person name="Anantharaman K."/>
            <person name="Thomas B.C."/>
            <person name="Malmstrom R."/>
            <person name="Stieglmeier M."/>
            <person name="Klingl A."/>
            <person name="Woyke T."/>
            <person name="Ryan C.M."/>
            <person name="Banfield J.F."/>
        </authorList>
    </citation>
    <scope>NUCLEOTIDE SEQUENCE [LARGE SCALE GENOMIC DNA]</scope>
    <source>
        <strain evidence="6">CG10_big_fil_rev_8_21_14_0_10_50_16</strain>
    </source>
</reference>
<dbReference type="PANTHER" id="PTHR13610:SF11">
    <property type="entry name" value="METHYLTRANSFERASE DOMAIN-CONTAINING PROTEIN"/>
    <property type="match status" value="1"/>
</dbReference>
<evidence type="ECO:0000256" key="2">
    <source>
        <dbReference type="ARBA" id="ARBA00022679"/>
    </source>
</evidence>
<keyword evidence="2" id="KW-0808">Transferase</keyword>
<keyword evidence="1" id="KW-0489">Methyltransferase</keyword>
<dbReference type="AlphaFoldDB" id="A0A2H0RPU3"/>
<dbReference type="PANTHER" id="PTHR13610">
    <property type="entry name" value="METHYLTRANSFERASE DOMAIN-CONTAINING PROTEIN"/>
    <property type="match status" value="1"/>
</dbReference>
<dbReference type="InterPro" id="IPR029063">
    <property type="entry name" value="SAM-dependent_MTases_sf"/>
</dbReference>
<feature type="transmembrane region" description="Helical" evidence="4">
    <location>
        <begin position="6"/>
        <end position="30"/>
    </location>
</feature>
<evidence type="ECO:0000313" key="7">
    <source>
        <dbReference type="Proteomes" id="UP000230084"/>
    </source>
</evidence>
<dbReference type="GO" id="GO:0032259">
    <property type="term" value="P:methylation"/>
    <property type="evidence" value="ECO:0007669"/>
    <property type="project" value="UniProtKB-KW"/>
</dbReference>
<dbReference type="InterPro" id="IPR041698">
    <property type="entry name" value="Methyltransf_25"/>
</dbReference>
<dbReference type="CDD" id="cd02440">
    <property type="entry name" value="AdoMet_MTases"/>
    <property type="match status" value="1"/>
</dbReference>
<keyword evidence="4" id="KW-0472">Membrane</keyword>
<dbReference type="Proteomes" id="UP000230084">
    <property type="component" value="Unassembled WGS sequence"/>
</dbReference>
<dbReference type="InterPro" id="IPR026170">
    <property type="entry name" value="FAM173A/B"/>
</dbReference>
<keyword evidence="4" id="KW-1133">Transmembrane helix</keyword>
<dbReference type="SUPFAM" id="SSF53335">
    <property type="entry name" value="S-adenosyl-L-methionine-dependent methyltransferases"/>
    <property type="match status" value="1"/>
</dbReference>
<gene>
    <name evidence="6" type="ORF">COV06_01230</name>
</gene>
<protein>
    <recommendedName>
        <fullName evidence="5">Methyltransferase domain-containing protein</fullName>
    </recommendedName>
</protein>
<dbReference type="Pfam" id="PF13649">
    <property type="entry name" value="Methyltransf_25"/>
    <property type="match status" value="1"/>
</dbReference>
<proteinExistence type="predicted"/>
<sequence>MELATIILLIVLICLCIFSVFMVAVTLTIFSGAPWVPTNKAITRAMCGLGGIKPGDRVVDLGCGDASMLLVAAREYGAVCIGIELNPVLVWLARWRAYRNGVSDMVTIIRGNIFKVDLPDTDVVVLYLLPKAMQKIEQRLRDRYTHVKVLSHDFTLSGGATIKKEQPVGRATARLYEW</sequence>
<evidence type="ECO:0000313" key="6">
    <source>
        <dbReference type="EMBL" id="PIR48004.1"/>
    </source>
</evidence>
<dbReference type="GO" id="GO:0016279">
    <property type="term" value="F:protein-lysine N-methyltransferase activity"/>
    <property type="evidence" value="ECO:0007669"/>
    <property type="project" value="InterPro"/>
</dbReference>